<name>A0A517LQY0_9PEZI</name>
<dbReference type="EMBL" id="CP042203">
    <property type="protein sequence ID" value="QDS78019.1"/>
    <property type="molecule type" value="Genomic_DNA"/>
</dbReference>
<protein>
    <submittedName>
        <fullName evidence="3">Uncharacterized protein</fullName>
    </submittedName>
</protein>
<evidence type="ECO:0000256" key="1">
    <source>
        <dbReference type="SAM" id="MobiDB-lite"/>
    </source>
</evidence>
<accession>A0A517LQY0</accession>
<feature type="compositionally biased region" description="Gly residues" evidence="1">
    <location>
        <begin position="74"/>
        <end position="83"/>
    </location>
</feature>
<proteinExistence type="predicted"/>
<reference evidence="3 4" key="1">
    <citation type="submission" date="2019-07" db="EMBL/GenBank/DDBJ databases">
        <title>Finished genome of Venturia effusa.</title>
        <authorList>
            <person name="Young C.A."/>
            <person name="Cox M.P."/>
            <person name="Ganley A.R.D."/>
            <person name="David W.J."/>
        </authorList>
    </citation>
    <scope>NUCLEOTIDE SEQUENCE [LARGE SCALE GENOMIC DNA]</scope>
    <source>
        <strain evidence="4">albino</strain>
    </source>
</reference>
<sequence>MKLPTTLAVAMLPLLIAADESKSWLFETTSGRAQGIGTRSCQRFYMKTGENWTLKLEPGVGKMKARSASAEPQGGWGNSGGNPGWADAHPPPPSPQNGGGDRPSSGGTWNPTPNPDGRGSPSNNGAWNPPTPNQPNRQPPPPSNNGEWIPPQPQNNNRPPPPNTNRPTPPPNNGGLWNGPVSAPSAPQQGGRPLRCCVRVYLDEACKNIADEGCVVDKKEEMFNKGSARRDGKSFNVVCA</sequence>
<feature type="region of interest" description="Disordered" evidence="1">
    <location>
        <begin position="63"/>
        <end position="192"/>
    </location>
</feature>
<dbReference type="STRING" id="50376.A0A517LQY0"/>
<gene>
    <name evidence="3" type="ORF">FKW77_002803</name>
</gene>
<keyword evidence="2" id="KW-0732">Signal</keyword>
<dbReference type="Proteomes" id="UP000316270">
    <property type="component" value="Chromosome 19"/>
</dbReference>
<dbReference type="AlphaFoldDB" id="A0A517LQY0"/>
<feature type="signal peptide" evidence="2">
    <location>
        <begin position="1"/>
        <end position="18"/>
    </location>
</feature>
<feature type="compositionally biased region" description="Pro residues" evidence="1">
    <location>
        <begin position="129"/>
        <end position="143"/>
    </location>
</feature>
<feature type="compositionally biased region" description="Pro residues" evidence="1">
    <location>
        <begin position="150"/>
        <end position="172"/>
    </location>
</feature>
<evidence type="ECO:0000256" key="2">
    <source>
        <dbReference type="SAM" id="SignalP"/>
    </source>
</evidence>
<keyword evidence="4" id="KW-1185">Reference proteome</keyword>
<evidence type="ECO:0000313" key="4">
    <source>
        <dbReference type="Proteomes" id="UP000316270"/>
    </source>
</evidence>
<dbReference type="OrthoDB" id="3943067at2759"/>
<evidence type="ECO:0000313" key="3">
    <source>
        <dbReference type="EMBL" id="QDS78019.1"/>
    </source>
</evidence>
<organism evidence="3 4">
    <name type="scientific">Venturia effusa</name>
    <dbReference type="NCBI Taxonomy" id="50376"/>
    <lineage>
        <taxon>Eukaryota</taxon>
        <taxon>Fungi</taxon>
        <taxon>Dikarya</taxon>
        <taxon>Ascomycota</taxon>
        <taxon>Pezizomycotina</taxon>
        <taxon>Dothideomycetes</taxon>
        <taxon>Pleosporomycetidae</taxon>
        <taxon>Venturiales</taxon>
        <taxon>Venturiaceae</taxon>
        <taxon>Venturia</taxon>
    </lineage>
</organism>
<feature type="chain" id="PRO_5022122935" evidence="2">
    <location>
        <begin position="19"/>
        <end position="240"/>
    </location>
</feature>